<proteinExistence type="inferred from homology"/>
<sequence length="1265" mass="145287">MTTKTAADAVAVAMSRETSTSRSFNCRPRTVPERILLFLLLAVCTLCAILVILLYNQKSPPLLRGRRNVFDCIKDTESCQNTSCSHVCLTETCVQAAATLLKNMDPLVSPCEDFYQFACGKWPQHHELPSDRSYYDTFSLMKDELKAKLRGAIEELKEQPLLILLEELGGWPVTSSNWSEDSFDWVHQIAKLRQFNNDILLGQWVAPDGKNSSINIIQIDQADLGLPSREYYIQGTQQLEAYGRFMVDIAQLLGASPEQAEKDMREVLEFETLLANFTIPSEERRNYTAIYLKMTLAELQQKIPLVNWTLYFSLAMPLELTEDEEVVVYAVPYLLSMSDLVANTSKRTVANYILWRFVYNRVSNLDKRFLAKQQEYYSALYGTQAISPRWKTCTVYVNKNMGMAVGSLFVKRHFNEKSKETAEEMIKDIKTAFLELLDEVDWMDAETREAARQKAVLMSEKIGFPEYLMDSQALDEEFDGIEFKPDTYFENVLLNLKHYSRKEQLKLRAPVDRMQWVTSPAVVNAFYTRSKNFITFPAGILQPPLYHQNYIRSLNYGGIGVVIGHEITHGFDDKGRQFDHFGNLKQWWHSDALQRFQSKADCMINQYGDYIMTDIDMKVNGINTQGENIADNGGVKQAFKAYKGWVSRNGEEPLLPGLNLTHEQLFFLNYAQIWCGVMRPEAAVNIIRTGAHSPGRFRVIGALSNSKDFIEAYNCPLGSPMNPEHKCEVWGHSLVLEGKIPDLKQDTYKKRNYQGNNSSDNVSRPYFDKVLNQDPHMNMYSLKSEKNKLQLNQQNLIALALLLGCDYVSGGQSLEEVLSHELFKELEGCDLLQRFQDWKQKSESELFPGYEADVKKKETHCTRCSHLGSTTKHKKEGCNMCDSKITCYETDPENPCKCNWHKNNDVRQKKKNELKVYAAAKNISDFPSAKVIEEYMKFNDEIPDEDLLDWQCPDLRQFQDKAFHYLGWTFQHSFEKCFPIITSWQQFKLSRGNHINEITLLYNPIQILKACTVKGEDCLKVQWVPVDGDNSSDTDEENFCAIEFENRFKKSYPNLVDEYYCSIEKSKPQPKTKSKKLVKEQKTKMTDFFSVKTNTGSGKSEKINVKDSEDSETGTLEQNADDYEPDCKKQYAENRIQEFSVDVSDCDASEICVVPIGMILYIKTNFVLGDTVKSLKSRVSSKMGVLVVPKGPNRQICLNAISEEANLCDKAEGLVKGRHYVYIEDFLVRPQYKDMQMRVRVEFFTGRRPFRNNTLLCYEVPLKVT</sequence>
<dbReference type="InterPro" id="IPR042089">
    <property type="entry name" value="Peptidase_M13_dom_2"/>
</dbReference>
<name>A0A8T0E831_ARGBR</name>
<keyword evidence="9" id="KW-1133">Transmembrane helix</keyword>
<dbReference type="SUPFAM" id="SSF47807">
    <property type="entry name" value="5' to 3' exonuclease, C-terminal subdomain"/>
    <property type="match status" value="1"/>
</dbReference>
<comment type="cofactor">
    <cofactor evidence="1">
        <name>Zn(2+)</name>
        <dbReference type="ChEBI" id="CHEBI:29105"/>
    </cofactor>
</comment>
<dbReference type="Pfam" id="PF05649">
    <property type="entry name" value="Peptidase_M13_N"/>
    <property type="match status" value="1"/>
</dbReference>
<feature type="compositionally biased region" description="Basic and acidic residues" evidence="8">
    <location>
        <begin position="1099"/>
        <end position="1108"/>
    </location>
</feature>
<dbReference type="InterPro" id="IPR024079">
    <property type="entry name" value="MetalloPept_cat_dom_sf"/>
</dbReference>
<dbReference type="GO" id="GO:0016485">
    <property type="term" value="P:protein processing"/>
    <property type="evidence" value="ECO:0007669"/>
    <property type="project" value="TreeGrafter"/>
</dbReference>
<dbReference type="EMBL" id="JABXBU010002230">
    <property type="protein sequence ID" value="KAF8767476.1"/>
    <property type="molecule type" value="Genomic_DNA"/>
</dbReference>
<dbReference type="GO" id="GO:0046872">
    <property type="term" value="F:metal ion binding"/>
    <property type="evidence" value="ECO:0007669"/>
    <property type="project" value="UniProtKB-KW"/>
</dbReference>
<dbReference type="Proteomes" id="UP000807504">
    <property type="component" value="Unassembled WGS sequence"/>
</dbReference>
<dbReference type="PANTHER" id="PTHR11733">
    <property type="entry name" value="ZINC METALLOPROTEASE FAMILY M13 NEPRILYSIN-RELATED"/>
    <property type="match status" value="1"/>
</dbReference>
<reference evidence="12" key="1">
    <citation type="journal article" date="2020" name="bioRxiv">
        <title>Chromosome-level reference genome of the European wasp spider Argiope bruennichi: a resource for studies on range expansion and evolutionary adaptation.</title>
        <authorList>
            <person name="Sheffer M.M."/>
            <person name="Hoppe A."/>
            <person name="Krehenwinkel H."/>
            <person name="Uhl G."/>
            <person name="Kuss A.W."/>
            <person name="Jensen L."/>
            <person name="Jensen C."/>
            <person name="Gillespie R.G."/>
            <person name="Hoff K.J."/>
            <person name="Prost S."/>
        </authorList>
    </citation>
    <scope>NUCLEOTIDE SEQUENCE</scope>
</reference>
<dbReference type="InterPro" id="IPR008753">
    <property type="entry name" value="Peptidase_M13_N"/>
</dbReference>
<feature type="domain" description="Peptidase M13 C-terminal" evidence="10">
    <location>
        <begin position="524"/>
        <end position="729"/>
    </location>
</feature>
<dbReference type="Pfam" id="PF01431">
    <property type="entry name" value="Peptidase_M13"/>
    <property type="match status" value="1"/>
</dbReference>
<protein>
    <submittedName>
        <fullName evidence="12">Neprilysin-1 like protein</fullName>
    </submittedName>
</protein>
<feature type="domain" description="Peptidase M13 N-terminal" evidence="11">
    <location>
        <begin position="152"/>
        <end position="465"/>
    </location>
</feature>
<keyword evidence="13" id="KW-1185">Reference proteome</keyword>
<evidence type="ECO:0000256" key="4">
    <source>
        <dbReference type="ARBA" id="ARBA00022723"/>
    </source>
</evidence>
<dbReference type="InterPro" id="IPR036279">
    <property type="entry name" value="5-3_exonuclease_C_sf"/>
</dbReference>
<dbReference type="PANTHER" id="PTHR11733:SF133">
    <property type="entry name" value="PHOSPHATE-REGULATING NEUTRAL ENDOPEPTIDASE PHEX"/>
    <property type="match status" value="1"/>
</dbReference>
<evidence type="ECO:0000256" key="6">
    <source>
        <dbReference type="ARBA" id="ARBA00022833"/>
    </source>
</evidence>
<keyword evidence="5" id="KW-0378">Hydrolase</keyword>
<evidence type="ECO:0000256" key="7">
    <source>
        <dbReference type="ARBA" id="ARBA00023049"/>
    </source>
</evidence>
<evidence type="ECO:0000256" key="2">
    <source>
        <dbReference type="ARBA" id="ARBA00007357"/>
    </source>
</evidence>
<gene>
    <name evidence="12" type="ORF">HNY73_020433</name>
</gene>
<dbReference type="InterPro" id="IPR000718">
    <property type="entry name" value="Peptidase_M13"/>
</dbReference>
<keyword evidence="6" id="KW-0862">Zinc</keyword>
<evidence type="ECO:0000256" key="9">
    <source>
        <dbReference type="SAM" id="Phobius"/>
    </source>
</evidence>
<evidence type="ECO:0000313" key="12">
    <source>
        <dbReference type="EMBL" id="KAF8767476.1"/>
    </source>
</evidence>
<dbReference type="Gene3D" id="3.40.390.10">
    <property type="entry name" value="Collagenase (Catalytic Domain)"/>
    <property type="match status" value="1"/>
</dbReference>
<organism evidence="12 13">
    <name type="scientific">Argiope bruennichi</name>
    <name type="common">Wasp spider</name>
    <name type="synonym">Aranea bruennichi</name>
    <dbReference type="NCBI Taxonomy" id="94029"/>
    <lineage>
        <taxon>Eukaryota</taxon>
        <taxon>Metazoa</taxon>
        <taxon>Ecdysozoa</taxon>
        <taxon>Arthropoda</taxon>
        <taxon>Chelicerata</taxon>
        <taxon>Arachnida</taxon>
        <taxon>Araneae</taxon>
        <taxon>Araneomorphae</taxon>
        <taxon>Entelegynae</taxon>
        <taxon>Araneoidea</taxon>
        <taxon>Araneidae</taxon>
        <taxon>Argiope</taxon>
    </lineage>
</organism>
<keyword evidence="9" id="KW-0472">Membrane</keyword>
<evidence type="ECO:0000313" key="13">
    <source>
        <dbReference type="Proteomes" id="UP000807504"/>
    </source>
</evidence>
<accession>A0A8T0E831</accession>
<dbReference type="InterPro" id="IPR018497">
    <property type="entry name" value="Peptidase_M13_C"/>
</dbReference>
<evidence type="ECO:0000259" key="10">
    <source>
        <dbReference type="Pfam" id="PF01431"/>
    </source>
</evidence>
<keyword evidence="9" id="KW-0812">Transmembrane</keyword>
<keyword evidence="7" id="KW-0482">Metalloprotease</keyword>
<evidence type="ECO:0000256" key="3">
    <source>
        <dbReference type="ARBA" id="ARBA00022670"/>
    </source>
</evidence>
<feature type="transmembrane region" description="Helical" evidence="9">
    <location>
        <begin position="35"/>
        <end position="55"/>
    </location>
</feature>
<dbReference type="PROSITE" id="PS51885">
    <property type="entry name" value="NEPRILYSIN"/>
    <property type="match status" value="1"/>
</dbReference>
<dbReference type="PRINTS" id="PR00786">
    <property type="entry name" value="NEPRILYSIN"/>
</dbReference>
<dbReference type="AlphaFoldDB" id="A0A8T0E831"/>
<dbReference type="Gene3D" id="1.10.1380.10">
    <property type="entry name" value="Neutral endopeptidase , domain2"/>
    <property type="match status" value="1"/>
</dbReference>
<dbReference type="GO" id="GO:0004222">
    <property type="term" value="F:metalloendopeptidase activity"/>
    <property type="evidence" value="ECO:0007669"/>
    <property type="project" value="InterPro"/>
</dbReference>
<evidence type="ECO:0000259" key="11">
    <source>
        <dbReference type="Pfam" id="PF05649"/>
    </source>
</evidence>
<dbReference type="SUPFAM" id="SSF55486">
    <property type="entry name" value="Metalloproteases ('zincins'), catalytic domain"/>
    <property type="match status" value="1"/>
</dbReference>
<evidence type="ECO:0000256" key="5">
    <source>
        <dbReference type="ARBA" id="ARBA00022801"/>
    </source>
</evidence>
<keyword evidence="3" id="KW-0645">Protease</keyword>
<feature type="region of interest" description="Disordered" evidence="8">
    <location>
        <begin position="1095"/>
        <end position="1122"/>
    </location>
</feature>
<reference evidence="12" key="2">
    <citation type="submission" date="2020-06" db="EMBL/GenBank/DDBJ databases">
        <authorList>
            <person name="Sheffer M."/>
        </authorList>
    </citation>
    <scope>NUCLEOTIDE SEQUENCE</scope>
</reference>
<comment type="similarity">
    <text evidence="2">Belongs to the peptidase M13 family.</text>
</comment>
<evidence type="ECO:0000256" key="8">
    <source>
        <dbReference type="SAM" id="MobiDB-lite"/>
    </source>
</evidence>
<keyword evidence="4" id="KW-0479">Metal-binding</keyword>
<evidence type="ECO:0000256" key="1">
    <source>
        <dbReference type="ARBA" id="ARBA00001947"/>
    </source>
</evidence>
<dbReference type="CDD" id="cd08662">
    <property type="entry name" value="M13"/>
    <property type="match status" value="1"/>
</dbReference>
<dbReference type="GO" id="GO:0005886">
    <property type="term" value="C:plasma membrane"/>
    <property type="evidence" value="ECO:0007669"/>
    <property type="project" value="TreeGrafter"/>
</dbReference>
<comment type="caution">
    <text evidence="12">The sequence shown here is derived from an EMBL/GenBank/DDBJ whole genome shotgun (WGS) entry which is preliminary data.</text>
</comment>
<dbReference type="Gene3D" id="2.60.40.770">
    <property type="match status" value="1"/>
</dbReference>